<evidence type="ECO:0000313" key="6">
    <source>
        <dbReference type="Proteomes" id="UP000504634"/>
    </source>
</evidence>
<feature type="region of interest" description="Disordered" evidence="5">
    <location>
        <begin position="881"/>
        <end position="1007"/>
    </location>
</feature>
<dbReference type="InterPro" id="IPR031101">
    <property type="entry name" value="Ctr9"/>
</dbReference>
<dbReference type="Proteomes" id="UP000504634">
    <property type="component" value="Unplaced"/>
</dbReference>
<feature type="compositionally biased region" description="Acidic residues" evidence="5">
    <location>
        <begin position="995"/>
        <end position="1007"/>
    </location>
</feature>
<reference evidence="7" key="1">
    <citation type="submission" date="2025-08" db="UniProtKB">
        <authorList>
            <consortium name="RefSeq"/>
        </authorList>
    </citation>
    <scope>IDENTIFICATION</scope>
    <source>
        <strain evidence="7">11010-0011.00</strain>
        <tissue evidence="7">Whole body</tissue>
    </source>
</reference>
<dbReference type="RefSeq" id="XP_030388329.1">
    <property type="nucleotide sequence ID" value="XM_030532469.1"/>
</dbReference>
<sequence>MTSSKSSNNLCEASDIIGDVDETLSMLSVNRMYLRIWIQKALAYYNLQQYENFVRVLEHAISRCNKSYPGYQEDLIRTYSLLAAYYTRLAYHEVSNRRAVLQAKATNLFNVVDDMRSTDRHHLVSHGFALLLTAGRAQEADNIFIGVLQQCAYNVPSLIGRACVAFNRRDYRAALGYFKSVLRFQPRGPGDVRVGMAHCFLRLHDVQRARRCFELALEYNSRCANALLGLALLKLNEGTVESNREGISMLSVAYELNTRNPQVLVHLAHHFFYTRNFEKLRILAGNAFQNSDNKEIQTRASFQIARSYHAEGNYDQAFEFYLQAVRIASPTFVLPQLGLAQMYLHRKQLDKAEPCLQAVLKVLPNYLLAMRILGTLYRNDKARSKLDTAIDLFKQVVLCSDDDYESWLSLAFLYERKALWEPALHAFEQAKRVYETRPGDPSVMPVEWLNNMAALHMYDDHAERAIPLLDEALARAGPESNALTIRFNLARAQEQLRNFELAEKSYKDLIVEYPTYIDSYLRLGVMAYSQNQLVTATEYFKDALKVDEANLAARTYLGNHYVKQGHVALGMHNYNAILRHSHSVTDSYTLIAVGNVCLHNIQKAEASGDQMVAKRNQEKSLEFFKRAFEKNPCNIWAANGIGAALSSRGMLTEGGTIFKQVVESSNLCTDAAVNLAHVALQLGQYPQACQTYRHCLEHLGLANNVKLLQHLAYTLLHGKRYNEAKMALLRARHLAPFDEGILFNLGLVISLESVAIFGKKRPLLEELESAEHQVEVAQRFFEYVVAIKGSQGLMGRLAAVQAKNCRQLLEAVPAHLSRVRDLLQLDVIRLQEQEQRYREQQEQEEEADRQRQLEEKKLREKQYILRQEMLERTKAIINFVVPPPEKKKKGRRKGDTDEMEEEGNEDDAAGEVGGKRPRKRGRGRKKKLDDRPSIEVDGYEAANWKSPQPKPRKRRAKKMRFENLFEEPDDEQPTKQKDISVEQQKSKSTGKDEFEMNIEEPTDDSDY</sequence>
<evidence type="ECO:0000256" key="4">
    <source>
        <dbReference type="SAM" id="Coils"/>
    </source>
</evidence>
<evidence type="ECO:0000256" key="3">
    <source>
        <dbReference type="PROSITE-ProRule" id="PRU00339"/>
    </source>
</evidence>
<dbReference type="AlphaFoldDB" id="A0A6J2UJC5"/>
<dbReference type="SUPFAM" id="SSF48452">
    <property type="entry name" value="TPR-like"/>
    <property type="match status" value="2"/>
</dbReference>
<keyword evidence="6" id="KW-1185">Reference proteome</keyword>
<dbReference type="Pfam" id="PF14559">
    <property type="entry name" value="TPR_19"/>
    <property type="match status" value="1"/>
</dbReference>
<organism evidence="6 7">
    <name type="scientific">Drosophila lebanonensis</name>
    <name type="common">Fruit fly</name>
    <name type="synonym">Scaptodrosophila lebanonensis</name>
    <dbReference type="NCBI Taxonomy" id="7225"/>
    <lineage>
        <taxon>Eukaryota</taxon>
        <taxon>Metazoa</taxon>
        <taxon>Ecdysozoa</taxon>
        <taxon>Arthropoda</taxon>
        <taxon>Hexapoda</taxon>
        <taxon>Insecta</taxon>
        <taxon>Pterygota</taxon>
        <taxon>Neoptera</taxon>
        <taxon>Endopterygota</taxon>
        <taxon>Diptera</taxon>
        <taxon>Brachycera</taxon>
        <taxon>Muscomorpha</taxon>
        <taxon>Ephydroidea</taxon>
        <taxon>Drosophilidae</taxon>
        <taxon>Scaptodrosophila</taxon>
    </lineage>
</organism>
<evidence type="ECO:0000256" key="2">
    <source>
        <dbReference type="ARBA" id="ARBA00022803"/>
    </source>
</evidence>
<dbReference type="GO" id="GO:0016593">
    <property type="term" value="C:Cdc73/Paf1 complex"/>
    <property type="evidence" value="ECO:0007669"/>
    <property type="project" value="TreeGrafter"/>
</dbReference>
<proteinExistence type="predicted"/>
<keyword evidence="4" id="KW-0175">Coiled coil</keyword>
<dbReference type="GO" id="GO:0006368">
    <property type="term" value="P:transcription elongation by RNA polymerase II"/>
    <property type="evidence" value="ECO:0007669"/>
    <property type="project" value="TreeGrafter"/>
</dbReference>
<dbReference type="OrthoDB" id="343875at2759"/>
<dbReference type="Gene3D" id="1.25.40.10">
    <property type="entry name" value="Tetratricopeptide repeat domain"/>
    <property type="match status" value="4"/>
</dbReference>
<feature type="compositionally biased region" description="Basic residues" evidence="5">
    <location>
        <begin position="915"/>
        <end position="926"/>
    </location>
</feature>
<feature type="compositionally biased region" description="Acidic residues" evidence="5">
    <location>
        <begin position="897"/>
        <end position="909"/>
    </location>
</feature>
<dbReference type="Pfam" id="PF13432">
    <property type="entry name" value="TPR_16"/>
    <property type="match status" value="2"/>
</dbReference>
<dbReference type="GO" id="GO:0006355">
    <property type="term" value="P:regulation of DNA-templated transcription"/>
    <property type="evidence" value="ECO:0007669"/>
    <property type="project" value="InterPro"/>
</dbReference>
<name>A0A6J2UJC5_DROLE</name>
<gene>
    <name evidence="7" type="primary">LOC115634620</name>
</gene>
<dbReference type="PANTHER" id="PTHR14027:SF2">
    <property type="entry name" value="RNA POLYMERASE-ASSOCIATED PROTEIN CTR9 HOMOLOG"/>
    <property type="match status" value="1"/>
</dbReference>
<evidence type="ECO:0000256" key="1">
    <source>
        <dbReference type="ARBA" id="ARBA00022737"/>
    </source>
</evidence>
<feature type="repeat" description="TPR" evidence="3">
    <location>
        <begin position="517"/>
        <end position="550"/>
    </location>
</feature>
<dbReference type="InterPro" id="IPR019734">
    <property type="entry name" value="TPR_rpt"/>
</dbReference>
<protein>
    <submittedName>
        <fullName evidence="7">RNA polymerase-associated protein CTR9 homolog</fullName>
    </submittedName>
</protein>
<feature type="repeat" description="TPR" evidence="3">
    <location>
        <begin position="298"/>
        <end position="331"/>
    </location>
</feature>
<dbReference type="GeneID" id="115634620"/>
<feature type="coiled-coil region" evidence="4">
    <location>
        <begin position="820"/>
        <end position="860"/>
    </location>
</feature>
<dbReference type="SUPFAM" id="SSF81901">
    <property type="entry name" value="HCP-like"/>
    <property type="match status" value="1"/>
</dbReference>
<keyword evidence="2 3" id="KW-0802">TPR repeat</keyword>
<evidence type="ECO:0000313" key="7">
    <source>
        <dbReference type="RefSeq" id="XP_030388329.1"/>
    </source>
</evidence>
<dbReference type="PROSITE" id="PS50005">
    <property type="entry name" value="TPR"/>
    <property type="match status" value="2"/>
</dbReference>
<dbReference type="SMART" id="SM00028">
    <property type="entry name" value="TPR"/>
    <property type="match status" value="11"/>
</dbReference>
<evidence type="ECO:0000256" key="5">
    <source>
        <dbReference type="SAM" id="MobiDB-lite"/>
    </source>
</evidence>
<dbReference type="PANTHER" id="PTHR14027">
    <property type="entry name" value="RNA POLYMERASE-ASSOCIATED PROTEIN CTR9"/>
    <property type="match status" value="1"/>
</dbReference>
<dbReference type="Pfam" id="PF13181">
    <property type="entry name" value="TPR_8"/>
    <property type="match status" value="2"/>
</dbReference>
<accession>A0A6J2UJC5</accession>
<dbReference type="GO" id="GO:0000993">
    <property type="term" value="F:RNA polymerase II complex binding"/>
    <property type="evidence" value="ECO:0007669"/>
    <property type="project" value="TreeGrafter"/>
</dbReference>
<keyword evidence="1" id="KW-0677">Repeat</keyword>
<dbReference type="InterPro" id="IPR011990">
    <property type="entry name" value="TPR-like_helical_dom_sf"/>
</dbReference>